<evidence type="ECO:0000259" key="2">
    <source>
        <dbReference type="Pfam" id="PF01464"/>
    </source>
</evidence>
<dbReference type="EMBL" id="CP048685">
    <property type="protein sequence ID" value="QPJ63800.1"/>
    <property type="molecule type" value="Genomic_DNA"/>
</dbReference>
<organism evidence="3 4">
    <name type="scientific">Candidatus Nitronauta litoralis</name>
    <dbReference type="NCBI Taxonomy" id="2705533"/>
    <lineage>
        <taxon>Bacteria</taxon>
        <taxon>Pseudomonadati</taxon>
        <taxon>Nitrospinota/Tectimicrobiota group</taxon>
        <taxon>Nitrospinota</taxon>
        <taxon>Nitrospinia</taxon>
        <taxon>Nitrospinales</taxon>
        <taxon>Nitrospinaceae</taxon>
        <taxon>Candidatus Nitronauta</taxon>
    </lineage>
</organism>
<dbReference type="PANTHER" id="PTHR37423:SF2">
    <property type="entry name" value="MEMBRANE-BOUND LYTIC MUREIN TRANSGLYCOSYLASE C"/>
    <property type="match status" value="1"/>
</dbReference>
<dbReference type="Proteomes" id="UP000594688">
    <property type="component" value="Chromosome"/>
</dbReference>
<dbReference type="Gene3D" id="1.10.530.10">
    <property type="match status" value="1"/>
</dbReference>
<evidence type="ECO:0000256" key="1">
    <source>
        <dbReference type="ARBA" id="ARBA00007734"/>
    </source>
</evidence>
<evidence type="ECO:0000313" key="4">
    <source>
        <dbReference type="Proteomes" id="UP000594688"/>
    </source>
</evidence>
<dbReference type="AlphaFoldDB" id="A0A7T0G1Q7"/>
<feature type="domain" description="Transglycosylase SLT" evidence="2">
    <location>
        <begin position="81"/>
        <end position="189"/>
    </location>
</feature>
<name>A0A7T0G1Q7_9BACT</name>
<accession>A0A7T0G1Q7</accession>
<gene>
    <name evidence="3" type="ORF">G3M70_12110</name>
</gene>
<evidence type="ECO:0000313" key="3">
    <source>
        <dbReference type="EMBL" id="QPJ63800.1"/>
    </source>
</evidence>
<dbReference type="CDD" id="cd16896">
    <property type="entry name" value="LT_Slt70-like"/>
    <property type="match status" value="1"/>
</dbReference>
<dbReference type="InterPro" id="IPR008258">
    <property type="entry name" value="Transglycosylase_SLT_dom_1"/>
</dbReference>
<dbReference type="KEGG" id="nli:G3M70_12110"/>
<dbReference type="SUPFAM" id="SSF53955">
    <property type="entry name" value="Lysozyme-like"/>
    <property type="match status" value="1"/>
</dbReference>
<protein>
    <submittedName>
        <fullName evidence="3">Lytic transglycosylase domain-containing protein</fullName>
    </submittedName>
</protein>
<dbReference type="PANTHER" id="PTHR37423">
    <property type="entry name" value="SOLUBLE LYTIC MUREIN TRANSGLYCOSYLASE-RELATED"/>
    <property type="match status" value="1"/>
</dbReference>
<proteinExistence type="inferred from homology"/>
<reference evidence="3 4" key="1">
    <citation type="submission" date="2020-02" db="EMBL/GenBank/DDBJ databases">
        <title>Genomic and physiological characterization of two novel Nitrospinaceae genera.</title>
        <authorList>
            <person name="Mueller A.J."/>
            <person name="Jung M.-Y."/>
            <person name="Strachan C.R."/>
            <person name="Herbold C.W."/>
            <person name="Kirkegaard R.H."/>
            <person name="Daims H."/>
        </authorList>
    </citation>
    <scope>NUCLEOTIDE SEQUENCE [LARGE SCALE GENOMIC DNA]</scope>
    <source>
        <strain evidence="3">EB</strain>
    </source>
</reference>
<dbReference type="InterPro" id="IPR023346">
    <property type="entry name" value="Lysozyme-like_dom_sf"/>
</dbReference>
<dbReference type="Pfam" id="PF01464">
    <property type="entry name" value="SLT"/>
    <property type="match status" value="1"/>
</dbReference>
<comment type="similarity">
    <text evidence="1">Belongs to the transglycosylase Slt family.</text>
</comment>
<sequence>MTALLAVAVSFAFVGKGVPYQGVSPVARAVIGYEEIVVAKVEKEKKQARLLYESGVKERIGKVISGYQTGFKDPENVQQIIFDESVKYGFDPLFLTAVIVTESSFNKRAKSSRGALGLMQIRPATARGLVGEVDATGDEPLSLYDPEQNVALGAYYLSKLIARFGDLKLALEAYNHGPSRLGRILRKGKRPTRYSSKVLRLYKEFRSQSI</sequence>